<evidence type="ECO:0000313" key="2">
    <source>
        <dbReference type="EMBL" id="QHT20607.1"/>
    </source>
</evidence>
<proteinExistence type="predicted"/>
<dbReference type="EMBL" id="MN739679">
    <property type="protein sequence ID" value="QHT20607.1"/>
    <property type="molecule type" value="Genomic_DNA"/>
</dbReference>
<protein>
    <submittedName>
        <fullName evidence="2">Uncharacterized protein</fullName>
    </submittedName>
</protein>
<name>A0A6C0DUU0_9ZZZZ</name>
<sequence length="138" mass="15272">MDTTTILGYVLFAVSEILPLLPIPTNGLLHSLTIGLKNSLKNSNSDIEVAQNVLHNKPDIANIINNTVSNPILKDTLNNIVNHQELVPLITALNTNTNLQNMVTLLNANPQIINEVQSFIEQQVNLNINRSIVLKNYQ</sequence>
<accession>A0A6C0DUU0</accession>
<reference evidence="2" key="1">
    <citation type="journal article" date="2020" name="Nature">
        <title>Giant virus diversity and host interactions through global metagenomics.</title>
        <authorList>
            <person name="Schulz F."/>
            <person name="Roux S."/>
            <person name="Paez-Espino D."/>
            <person name="Jungbluth S."/>
            <person name="Walsh D.A."/>
            <person name="Denef V.J."/>
            <person name="McMahon K.D."/>
            <person name="Konstantinidis K.T."/>
            <person name="Eloe-Fadrosh E.A."/>
            <person name="Kyrpides N.C."/>
            <person name="Woyke T."/>
        </authorList>
    </citation>
    <scope>NUCLEOTIDE SEQUENCE</scope>
    <source>
        <strain evidence="2">GVMAG-M-3300023174-68</strain>
    </source>
</reference>
<evidence type="ECO:0000256" key="1">
    <source>
        <dbReference type="SAM" id="Phobius"/>
    </source>
</evidence>
<keyword evidence="1" id="KW-0812">Transmembrane</keyword>
<feature type="transmembrane region" description="Helical" evidence="1">
    <location>
        <begin position="6"/>
        <end position="29"/>
    </location>
</feature>
<keyword evidence="1" id="KW-0472">Membrane</keyword>
<organism evidence="2">
    <name type="scientific">viral metagenome</name>
    <dbReference type="NCBI Taxonomy" id="1070528"/>
    <lineage>
        <taxon>unclassified sequences</taxon>
        <taxon>metagenomes</taxon>
        <taxon>organismal metagenomes</taxon>
    </lineage>
</organism>
<keyword evidence="1" id="KW-1133">Transmembrane helix</keyword>
<dbReference type="AlphaFoldDB" id="A0A6C0DUU0"/>